<comment type="caution">
    <text evidence="7">The sequence shown here is derived from an EMBL/GenBank/DDBJ whole genome shotgun (WGS) entry which is preliminary data.</text>
</comment>
<dbReference type="EMBL" id="BAUP01000073">
    <property type="protein sequence ID" value="GAJ46225.1"/>
    <property type="molecule type" value="Genomic_DNA"/>
</dbReference>
<dbReference type="PIRSF" id="PIRSF006060">
    <property type="entry name" value="AA_transporter"/>
    <property type="match status" value="1"/>
</dbReference>
<dbReference type="STRING" id="1427503.HE1_00551"/>
<keyword evidence="8" id="KW-1185">Reference proteome</keyword>
<feature type="transmembrane region" description="Helical" evidence="6">
    <location>
        <begin position="310"/>
        <end position="333"/>
    </location>
</feature>
<feature type="transmembrane region" description="Helical" evidence="6">
    <location>
        <begin position="375"/>
        <end position="393"/>
    </location>
</feature>
<comment type="subcellular location">
    <subcellularLocation>
        <location evidence="1">Cell membrane</location>
        <topology evidence="1">Multi-pass membrane protein</topology>
    </subcellularLocation>
</comment>
<evidence type="ECO:0000256" key="4">
    <source>
        <dbReference type="ARBA" id="ARBA00022989"/>
    </source>
</evidence>
<evidence type="ECO:0000256" key="1">
    <source>
        <dbReference type="ARBA" id="ARBA00004651"/>
    </source>
</evidence>
<organism evidence="7 8">
    <name type="scientific">Holospora elegans E1</name>
    <dbReference type="NCBI Taxonomy" id="1427503"/>
    <lineage>
        <taxon>Bacteria</taxon>
        <taxon>Pseudomonadati</taxon>
        <taxon>Pseudomonadota</taxon>
        <taxon>Alphaproteobacteria</taxon>
        <taxon>Holosporales</taxon>
        <taxon>Holosporaceae</taxon>
        <taxon>Holospora</taxon>
    </lineage>
</organism>
<dbReference type="OrthoDB" id="3185104at2"/>
<dbReference type="RefSeq" id="WP_006292670.1">
    <property type="nucleotide sequence ID" value="NZ_BAUP01000073.1"/>
</dbReference>
<proteinExistence type="predicted"/>
<feature type="transmembrane region" description="Helical" evidence="6">
    <location>
        <begin position="84"/>
        <end position="109"/>
    </location>
</feature>
<keyword evidence="5 6" id="KW-0472">Membrane</keyword>
<keyword evidence="3 6" id="KW-0812">Transmembrane</keyword>
<evidence type="ECO:0000256" key="2">
    <source>
        <dbReference type="ARBA" id="ARBA00022475"/>
    </source>
</evidence>
<feature type="transmembrane region" description="Helical" evidence="6">
    <location>
        <begin position="263"/>
        <end position="289"/>
    </location>
</feature>
<dbReference type="PANTHER" id="PTHR42770:SF7">
    <property type="entry name" value="MEMBRANE PROTEIN"/>
    <property type="match status" value="1"/>
</dbReference>
<reference evidence="7 8" key="1">
    <citation type="journal article" date="2014" name="FEMS Microbiol. Lett.">
        <title>Draft genome sequences of three Holospora species (Holospora obtusa, Holospora undulata, and Holospora elegans), endonuclear symbiotic bacteria of the ciliate Paramecium caudatum.</title>
        <authorList>
            <person name="Dohra H."/>
            <person name="Tanaka K."/>
            <person name="Suzuki T."/>
            <person name="Fujishima M."/>
            <person name="Suzuki H."/>
        </authorList>
    </citation>
    <scope>NUCLEOTIDE SEQUENCE [LARGE SCALE GENOMIC DNA]</scope>
    <source>
        <strain evidence="7 8">E1</strain>
    </source>
</reference>
<feature type="transmembrane region" description="Helical" evidence="6">
    <location>
        <begin position="151"/>
        <end position="174"/>
    </location>
</feature>
<evidence type="ECO:0000313" key="7">
    <source>
        <dbReference type="EMBL" id="GAJ46225.1"/>
    </source>
</evidence>
<dbReference type="AlphaFoldDB" id="A0A023DYY9"/>
<sequence length="425" mass="46361">MEIQKREKMNLFSVIAFVIGLQLGSALFLLPEQLGVYGSWGALSWIVSGLGALSLTLIFSVLSKTDPAFGGPSVYIEKAFGKSAGFYSTWAYWFISWFSSVPLLLLAISSLESALGCQFSFSLKIMTGAAMLAGVSVLNLYGAVISGWGEIIFALFKVLPWIVIPVITIAKYGWGTGVWSVSEPPLRALSASSLLTFWGFVGLEASTTITDVVKNPKRNLPLALFFGTACVLCIYFINTWIIMSSTSFKPGINPLTELIKNLFGPWGNTGFSLTAMMMCLGTLNSWLLASGQMISVALRSGLINVKPSKIDPTAFGVLVTAFMLAGTTFLIQIQKSEGVLGQVIELCCSIFIMIYLACLAALIRFILYKKVQVSWWFWGVMLVAGGFSVWSLYTVPLSFWIVPGVLFITGRLIKGRFIDTSITLR</sequence>
<dbReference type="Pfam" id="PF13520">
    <property type="entry name" value="AA_permease_2"/>
    <property type="match status" value="1"/>
</dbReference>
<dbReference type="PANTHER" id="PTHR42770">
    <property type="entry name" value="AMINO ACID TRANSPORTER-RELATED"/>
    <property type="match status" value="1"/>
</dbReference>
<evidence type="ECO:0000313" key="8">
    <source>
        <dbReference type="Proteomes" id="UP000024842"/>
    </source>
</evidence>
<evidence type="ECO:0000256" key="5">
    <source>
        <dbReference type="ARBA" id="ARBA00023136"/>
    </source>
</evidence>
<feature type="transmembrane region" description="Helical" evidence="6">
    <location>
        <begin position="12"/>
        <end position="30"/>
    </location>
</feature>
<dbReference type="InterPro" id="IPR002293">
    <property type="entry name" value="AA/rel_permease1"/>
</dbReference>
<feature type="transmembrane region" description="Helical" evidence="6">
    <location>
        <begin position="194"/>
        <end position="213"/>
    </location>
</feature>
<dbReference type="GO" id="GO:0005886">
    <property type="term" value="C:plasma membrane"/>
    <property type="evidence" value="ECO:0007669"/>
    <property type="project" value="UniProtKB-SubCell"/>
</dbReference>
<evidence type="ECO:0000256" key="3">
    <source>
        <dbReference type="ARBA" id="ARBA00022692"/>
    </source>
</evidence>
<feature type="transmembrane region" description="Helical" evidence="6">
    <location>
        <begin position="339"/>
        <end position="363"/>
    </location>
</feature>
<feature type="transmembrane region" description="Helical" evidence="6">
    <location>
        <begin position="121"/>
        <end position="144"/>
    </location>
</feature>
<dbReference type="Proteomes" id="UP000024842">
    <property type="component" value="Unassembled WGS sequence"/>
</dbReference>
<keyword evidence="4 6" id="KW-1133">Transmembrane helix</keyword>
<feature type="transmembrane region" description="Helical" evidence="6">
    <location>
        <begin position="220"/>
        <end position="243"/>
    </location>
</feature>
<feature type="transmembrane region" description="Helical" evidence="6">
    <location>
        <begin position="42"/>
        <end position="63"/>
    </location>
</feature>
<evidence type="ECO:0000256" key="6">
    <source>
        <dbReference type="SAM" id="Phobius"/>
    </source>
</evidence>
<accession>A0A023DYY9</accession>
<name>A0A023DYY9_9PROT</name>
<protein>
    <submittedName>
        <fullName evidence="7">Arginine/agmatine antiporter</fullName>
    </submittedName>
</protein>
<keyword evidence="2" id="KW-1003">Cell membrane</keyword>
<dbReference type="InterPro" id="IPR050367">
    <property type="entry name" value="APC_superfamily"/>
</dbReference>
<gene>
    <name evidence="7" type="ORF">HE1_00551</name>
</gene>
<dbReference type="GO" id="GO:0022857">
    <property type="term" value="F:transmembrane transporter activity"/>
    <property type="evidence" value="ECO:0007669"/>
    <property type="project" value="InterPro"/>
</dbReference>
<dbReference type="Gene3D" id="1.20.1740.10">
    <property type="entry name" value="Amino acid/polyamine transporter I"/>
    <property type="match status" value="1"/>
</dbReference>